<sequence>MKTVSFLFALMLCGMLIFGFMGCNAERSAAPTDSPAPVKPAPELPEPVDPQS</sequence>
<dbReference type="EMBL" id="ACJN02000001">
    <property type="protein sequence ID" value="EFI35819.1"/>
    <property type="molecule type" value="Genomic_DNA"/>
</dbReference>
<reference evidence="2" key="1">
    <citation type="submission" date="2010-05" db="EMBL/GenBank/DDBJ databases">
        <title>The draft genome of Desulfonatronospira thiodismutans ASO3-1.</title>
        <authorList>
            <consortium name="US DOE Joint Genome Institute (JGI-PGF)"/>
            <person name="Lucas S."/>
            <person name="Copeland A."/>
            <person name="Lapidus A."/>
            <person name="Cheng J.-F."/>
            <person name="Bruce D."/>
            <person name="Goodwin L."/>
            <person name="Pitluck S."/>
            <person name="Chertkov O."/>
            <person name="Brettin T."/>
            <person name="Detter J.C."/>
            <person name="Han C."/>
            <person name="Land M.L."/>
            <person name="Hauser L."/>
            <person name="Kyrpides N."/>
            <person name="Mikhailova N."/>
            <person name="Muyzer G."/>
            <person name="Woyke T."/>
        </authorList>
    </citation>
    <scope>NUCLEOTIDE SEQUENCE [LARGE SCALE GENOMIC DNA]</scope>
    <source>
        <strain evidence="2">ASO3-1</strain>
    </source>
</reference>
<evidence type="ECO:0008006" key="4">
    <source>
        <dbReference type="Google" id="ProtNLM"/>
    </source>
</evidence>
<dbReference type="Proteomes" id="UP000005496">
    <property type="component" value="Unassembled WGS sequence"/>
</dbReference>
<accession>D6SMA8</accession>
<feature type="compositionally biased region" description="Pro residues" evidence="1">
    <location>
        <begin position="37"/>
        <end position="52"/>
    </location>
</feature>
<gene>
    <name evidence="2" type="ORF">Dthio_PD3254</name>
</gene>
<organism evidence="2 3">
    <name type="scientific">Desulfonatronospira thiodismutans ASO3-1</name>
    <dbReference type="NCBI Taxonomy" id="555779"/>
    <lineage>
        <taxon>Bacteria</taxon>
        <taxon>Pseudomonadati</taxon>
        <taxon>Thermodesulfobacteriota</taxon>
        <taxon>Desulfovibrionia</taxon>
        <taxon>Desulfovibrionales</taxon>
        <taxon>Desulfonatronovibrionaceae</taxon>
        <taxon>Desulfonatronospira</taxon>
    </lineage>
</organism>
<evidence type="ECO:0000256" key="1">
    <source>
        <dbReference type="SAM" id="MobiDB-lite"/>
    </source>
</evidence>
<protein>
    <recommendedName>
        <fullName evidence="4">Lipoprotein</fullName>
    </recommendedName>
</protein>
<dbReference type="RefSeq" id="WP_008868948.1">
    <property type="nucleotide sequence ID" value="NZ_ACJN02000001.1"/>
</dbReference>
<name>D6SMA8_9BACT</name>
<dbReference type="AlphaFoldDB" id="D6SMA8"/>
<proteinExistence type="predicted"/>
<evidence type="ECO:0000313" key="2">
    <source>
        <dbReference type="EMBL" id="EFI35819.1"/>
    </source>
</evidence>
<keyword evidence="3" id="KW-1185">Reference proteome</keyword>
<evidence type="ECO:0000313" key="3">
    <source>
        <dbReference type="Proteomes" id="UP000005496"/>
    </source>
</evidence>
<dbReference type="PROSITE" id="PS51257">
    <property type="entry name" value="PROKAR_LIPOPROTEIN"/>
    <property type="match status" value="1"/>
</dbReference>
<feature type="region of interest" description="Disordered" evidence="1">
    <location>
        <begin position="28"/>
        <end position="52"/>
    </location>
</feature>
<comment type="caution">
    <text evidence="2">The sequence shown here is derived from an EMBL/GenBank/DDBJ whole genome shotgun (WGS) entry which is preliminary data.</text>
</comment>